<dbReference type="VEuPathDB" id="FungiDB:LELG_03933"/>
<evidence type="ECO:0000313" key="2">
    <source>
        <dbReference type="Proteomes" id="UP000001996"/>
    </source>
</evidence>
<reference evidence="1 2" key="1">
    <citation type="journal article" date="2009" name="Nature">
        <title>Evolution of pathogenicity and sexual reproduction in eight Candida genomes.</title>
        <authorList>
            <person name="Butler G."/>
            <person name="Rasmussen M.D."/>
            <person name="Lin M.F."/>
            <person name="Santos M.A."/>
            <person name="Sakthikumar S."/>
            <person name="Munro C.A."/>
            <person name="Rheinbay E."/>
            <person name="Grabherr M."/>
            <person name="Forche A."/>
            <person name="Reedy J.L."/>
            <person name="Agrafioti I."/>
            <person name="Arnaud M.B."/>
            <person name="Bates S."/>
            <person name="Brown A.J."/>
            <person name="Brunke S."/>
            <person name="Costanzo M.C."/>
            <person name="Fitzpatrick D.A."/>
            <person name="de Groot P.W."/>
            <person name="Harris D."/>
            <person name="Hoyer L.L."/>
            <person name="Hube B."/>
            <person name="Klis F.M."/>
            <person name="Kodira C."/>
            <person name="Lennard N."/>
            <person name="Logue M.E."/>
            <person name="Martin R."/>
            <person name="Neiman A.M."/>
            <person name="Nikolaou E."/>
            <person name="Quail M.A."/>
            <person name="Quinn J."/>
            <person name="Santos M.C."/>
            <person name="Schmitzberger F.F."/>
            <person name="Sherlock G."/>
            <person name="Shah P."/>
            <person name="Silverstein K.A."/>
            <person name="Skrzypek M.S."/>
            <person name="Soll D."/>
            <person name="Staggs R."/>
            <person name="Stansfield I."/>
            <person name="Stumpf M.P."/>
            <person name="Sudbery P.E."/>
            <person name="Srikantha T."/>
            <person name="Zeng Q."/>
            <person name="Berman J."/>
            <person name="Berriman M."/>
            <person name="Heitman J."/>
            <person name="Gow N.A."/>
            <person name="Lorenz M.C."/>
            <person name="Birren B.W."/>
            <person name="Kellis M."/>
            <person name="Cuomo C.A."/>
        </authorList>
    </citation>
    <scope>NUCLEOTIDE SEQUENCE [LARGE SCALE GENOMIC DNA]</scope>
    <source>
        <strain evidence="2">ATCC 11503 / BCRC 21390 / CBS 2605 / JCM 1781 / NBRC 1676 / NRRL YB-4239</strain>
    </source>
</reference>
<evidence type="ECO:0000313" key="1">
    <source>
        <dbReference type="EMBL" id="EDK45754.1"/>
    </source>
</evidence>
<dbReference type="PANTHER" id="PTHR34815">
    <property type="entry name" value="LYSINE ACETYLTRANSFERASE"/>
    <property type="match status" value="1"/>
</dbReference>
<dbReference type="OrthoDB" id="2020070at2759"/>
<dbReference type="AlphaFoldDB" id="A5E2U6"/>
<keyword evidence="2" id="KW-1185">Reference proteome</keyword>
<accession>A5E2U6</accession>
<dbReference type="eggNOG" id="ENOG502RQQZ">
    <property type="taxonomic scope" value="Eukaryota"/>
</dbReference>
<protein>
    <recommendedName>
        <fullName evidence="3">N-acetyltransferase domain-containing protein</fullName>
    </recommendedName>
</protein>
<dbReference type="InterPro" id="IPR053013">
    <property type="entry name" value="LAT"/>
</dbReference>
<dbReference type="HOGENOM" id="CLU_510886_0_0_1"/>
<dbReference type="KEGG" id="lel:PVL30_004759"/>
<dbReference type="EMBL" id="CH981528">
    <property type="protein sequence ID" value="EDK45754.1"/>
    <property type="molecule type" value="Genomic_DNA"/>
</dbReference>
<dbReference type="InParanoid" id="A5E2U6"/>
<dbReference type="Gene3D" id="3.40.630.30">
    <property type="match status" value="1"/>
</dbReference>
<dbReference type="Proteomes" id="UP000001996">
    <property type="component" value="Unassembled WGS sequence"/>
</dbReference>
<dbReference type="InterPro" id="IPR016181">
    <property type="entry name" value="Acyl_CoA_acyltransferase"/>
</dbReference>
<sequence>MTSSTIDPKFNFKKADDLDKVEEIFQLCGTQWGGPLTPKEFGKVFTNSIKNFKDSGNKVMPYYVEDSTNGKLVACTIVKFIKALYKPADKSSLISSVPDPQSFGVKNVTALHVSFVFTSKEYRKQGLAEFCVSKAIATTEEEIIADNVNDSVDSHAENFKKMTLDDTTGTVDRGLANYYLGKQYIWVLYSGVNTYYERFGFKSYPLDYYKIPVTSVTEGQDELLNYLLQDEQHLRQTQPETKSYQVGKRLRLLDWENKNDQSLIQLIFQAKELGLLSEMSKLVFHTELQSSHRSSSSLTNLNSILGMKPIGSGTGLSSIAEAASAANSGKGFGLVLALALGLALGPGLSASLHPNDQSGSRRKSSAFNQTVSKFAIKPSFDNYKEKILASLEIGAFCNGGKEYSIQGAVLTNDLQQRSYYILWTILKGEFFITGMGEVSYEGLSQGTSRRRGSSFTGLNDLGGFNFQDLDLLVCAAVQNAKQRGSQFENVYVATTDLPSDIPDEVLHDFFLNYLPFSSYASDEHKEKIQEQRNKGEEKNGIELIVNGADAVGVLPMVRQFGSTLKEFDLDWLENGMWCWG</sequence>
<dbReference type="OMA" id="NELGGYN"/>
<name>A5E2U6_LODEL</name>
<dbReference type="PANTHER" id="PTHR34815:SF2">
    <property type="entry name" value="N-ACETYLTRANSFERASE DOMAIN-CONTAINING PROTEIN"/>
    <property type="match status" value="1"/>
</dbReference>
<evidence type="ECO:0008006" key="3">
    <source>
        <dbReference type="Google" id="ProtNLM"/>
    </source>
</evidence>
<organism evidence="1 2">
    <name type="scientific">Lodderomyces elongisporus (strain ATCC 11503 / CBS 2605 / JCM 1781 / NBRC 1676 / NRRL YB-4239)</name>
    <name type="common">Yeast</name>
    <name type="synonym">Saccharomyces elongisporus</name>
    <dbReference type="NCBI Taxonomy" id="379508"/>
    <lineage>
        <taxon>Eukaryota</taxon>
        <taxon>Fungi</taxon>
        <taxon>Dikarya</taxon>
        <taxon>Ascomycota</taxon>
        <taxon>Saccharomycotina</taxon>
        <taxon>Pichiomycetes</taxon>
        <taxon>Debaryomycetaceae</taxon>
        <taxon>Candida/Lodderomyces clade</taxon>
        <taxon>Lodderomyces</taxon>
    </lineage>
</organism>
<proteinExistence type="predicted"/>
<dbReference type="GeneID" id="5231803"/>
<dbReference type="SUPFAM" id="SSF55729">
    <property type="entry name" value="Acyl-CoA N-acyltransferases (Nat)"/>
    <property type="match status" value="1"/>
</dbReference>
<gene>
    <name evidence="1" type="ORF">LELG_03933</name>
</gene>